<comment type="caution">
    <text evidence="1">The sequence shown here is derived from an EMBL/GenBank/DDBJ whole genome shotgun (WGS) entry which is preliminary data.</text>
</comment>
<keyword evidence="2" id="KW-1185">Reference proteome</keyword>
<sequence>MGERVCSTTRFPIWLISKTFGDDYTHSQVSDMVHYQILQGAAHKLTFDSGWRFVEREIDLLKFKSKYRSYRKEEK</sequence>
<name>A0ACB9JZZ7_9ASTR</name>
<reference evidence="1 2" key="2">
    <citation type="journal article" date="2022" name="Mol. Ecol. Resour.">
        <title>The genomes of chicory, endive, great burdock and yacon provide insights into Asteraceae paleo-polyploidization history and plant inulin production.</title>
        <authorList>
            <person name="Fan W."/>
            <person name="Wang S."/>
            <person name="Wang H."/>
            <person name="Wang A."/>
            <person name="Jiang F."/>
            <person name="Liu H."/>
            <person name="Zhao H."/>
            <person name="Xu D."/>
            <person name="Zhang Y."/>
        </authorList>
    </citation>
    <scope>NUCLEOTIDE SEQUENCE [LARGE SCALE GENOMIC DNA]</scope>
    <source>
        <strain evidence="2">cv. Yunnan</strain>
        <tissue evidence="1">Leaves</tissue>
    </source>
</reference>
<reference evidence="2" key="1">
    <citation type="journal article" date="2022" name="Mol. Ecol. Resour.">
        <title>The genomes of chicory, endive, great burdock and yacon provide insights into Asteraceae palaeo-polyploidization history and plant inulin production.</title>
        <authorList>
            <person name="Fan W."/>
            <person name="Wang S."/>
            <person name="Wang H."/>
            <person name="Wang A."/>
            <person name="Jiang F."/>
            <person name="Liu H."/>
            <person name="Zhao H."/>
            <person name="Xu D."/>
            <person name="Zhang Y."/>
        </authorList>
    </citation>
    <scope>NUCLEOTIDE SEQUENCE [LARGE SCALE GENOMIC DNA]</scope>
    <source>
        <strain evidence="2">cv. Yunnan</strain>
    </source>
</reference>
<evidence type="ECO:0000313" key="2">
    <source>
        <dbReference type="Proteomes" id="UP001056120"/>
    </source>
</evidence>
<organism evidence="1 2">
    <name type="scientific">Smallanthus sonchifolius</name>
    <dbReference type="NCBI Taxonomy" id="185202"/>
    <lineage>
        <taxon>Eukaryota</taxon>
        <taxon>Viridiplantae</taxon>
        <taxon>Streptophyta</taxon>
        <taxon>Embryophyta</taxon>
        <taxon>Tracheophyta</taxon>
        <taxon>Spermatophyta</taxon>
        <taxon>Magnoliopsida</taxon>
        <taxon>eudicotyledons</taxon>
        <taxon>Gunneridae</taxon>
        <taxon>Pentapetalae</taxon>
        <taxon>asterids</taxon>
        <taxon>campanulids</taxon>
        <taxon>Asterales</taxon>
        <taxon>Asteraceae</taxon>
        <taxon>Asteroideae</taxon>
        <taxon>Heliantheae alliance</taxon>
        <taxon>Millerieae</taxon>
        <taxon>Smallanthus</taxon>
    </lineage>
</organism>
<gene>
    <name evidence="1" type="ORF">L1987_06974</name>
</gene>
<protein>
    <submittedName>
        <fullName evidence="1">Uncharacterized protein</fullName>
    </submittedName>
</protein>
<proteinExistence type="predicted"/>
<dbReference type="EMBL" id="CM042019">
    <property type="protein sequence ID" value="KAI3825484.1"/>
    <property type="molecule type" value="Genomic_DNA"/>
</dbReference>
<evidence type="ECO:0000313" key="1">
    <source>
        <dbReference type="EMBL" id="KAI3825484.1"/>
    </source>
</evidence>
<accession>A0ACB9JZZ7</accession>
<dbReference type="Proteomes" id="UP001056120">
    <property type="component" value="Linkage Group LG02"/>
</dbReference>